<feature type="region of interest" description="Disordered" evidence="9">
    <location>
        <begin position="307"/>
        <end position="339"/>
    </location>
</feature>
<dbReference type="Pfam" id="PF00847">
    <property type="entry name" value="AP2"/>
    <property type="match status" value="1"/>
</dbReference>
<proteinExistence type="inferred from homology"/>
<keyword evidence="5" id="KW-0010">Activator</keyword>
<sequence length="375" mass="41098">MATAIDMYRSCPSTSADSVDEELMRALEPFMTSDSASSLPHSPPPSSTSTLTYPSPSSLTSFLYPSPVSSPSLFFHSSIQNPNLDSYSLQNTTFGSYPYQDPTLDIMCRIGSVGLSPAQIQQIQAQFLFQQQQQQSLLAARQLPPNHHRHHHQSTGFLGPRPQPMKHTVSPAVSKPTKLYRGVRQRHWGKWVAEIRLPKNRTRLWLGTFDTAEEAALAYDKAAYKLRGDLARLNFPNYRHAAAAAPGPLHSTVDAKLQALCQNLANSSKRGGGPPRSSTLQPNPEPATIGSGDPAPTIVEEAAARGDLVCQGSEDNKSESSSEGEDSSSGSSSASAFEMQRLDFTEMPWDETDNLMLRKYPSWEIDWDSILSSSN</sequence>
<keyword evidence="7" id="KW-0539">Nucleus</keyword>
<organism evidence="12 13">
    <name type="scientific">Musa acuminata subsp. malaccensis</name>
    <name type="common">Wild banana</name>
    <name type="synonym">Musa malaccensis</name>
    <dbReference type="NCBI Taxonomy" id="214687"/>
    <lineage>
        <taxon>Eukaryota</taxon>
        <taxon>Viridiplantae</taxon>
        <taxon>Streptophyta</taxon>
        <taxon>Embryophyta</taxon>
        <taxon>Tracheophyta</taxon>
        <taxon>Spermatophyta</taxon>
        <taxon>Magnoliopsida</taxon>
        <taxon>Liliopsida</taxon>
        <taxon>Zingiberales</taxon>
        <taxon>Musaceae</taxon>
        <taxon>Musa</taxon>
    </lineage>
</organism>
<evidence type="ECO:0000313" key="12">
    <source>
        <dbReference type="EnsemblPlants" id="Ma07_p20590.1"/>
    </source>
</evidence>
<feature type="domain" description="AP2/ERF" evidence="10">
    <location>
        <begin position="179"/>
        <end position="236"/>
    </location>
</feature>
<evidence type="ECO:0000256" key="9">
    <source>
        <dbReference type="SAM" id="MobiDB-lite"/>
    </source>
</evidence>
<dbReference type="PANTHER" id="PTHR31657">
    <property type="entry name" value="ETHYLENE-RESPONSIVE TRANSCRIPTION FACTOR ERF061"/>
    <property type="match status" value="1"/>
</dbReference>
<accession>A0A804JXW2</accession>
<keyword evidence="4" id="KW-0238">DNA-binding</keyword>
<feature type="region of interest" description="Disordered" evidence="9">
    <location>
        <begin position="265"/>
        <end position="295"/>
    </location>
</feature>
<dbReference type="PRINTS" id="PR00367">
    <property type="entry name" value="ETHRSPELEMNT"/>
</dbReference>
<evidence type="ECO:0000256" key="8">
    <source>
        <dbReference type="ARBA" id="ARBA00024343"/>
    </source>
</evidence>
<dbReference type="OMA" id="QSEISFL"/>
<dbReference type="Gramene" id="Ma07_t20590.1">
    <property type="protein sequence ID" value="Ma07_p20590.1"/>
    <property type="gene ID" value="Ma07_g20590"/>
</dbReference>
<evidence type="ECO:0000256" key="7">
    <source>
        <dbReference type="ARBA" id="ARBA00023242"/>
    </source>
</evidence>
<feature type="region of interest" description="Disordered" evidence="9">
    <location>
        <begin position="145"/>
        <end position="173"/>
    </location>
</feature>
<protein>
    <submittedName>
        <fullName evidence="11">(wild Malaysian banana) hypothetical protein</fullName>
    </submittedName>
</protein>
<reference evidence="11" key="1">
    <citation type="submission" date="2021-03" db="EMBL/GenBank/DDBJ databases">
        <authorList>
            <consortium name="Genoscope - CEA"/>
            <person name="William W."/>
        </authorList>
    </citation>
    <scope>NUCLEOTIDE SEQUENCE</scope>
    <source>
        <strain evidence="11">Doubled-haploid Pahang</strain>
    </source>
</reference>
<dbReference type="EMBL" id="HG996473">
    <property type="protein sequence ID" value="CAG1857250.1"/>
    <property type="molecule type" value="Genomic_DNA"/>
</dbReference>
<dbReference type="PROSITE" id="PS51032">
    <property type="entry name" value="AP2_ERF"/>
    <property type="match status" value="1"/>
</dbReference>
<dbReference type="GO" id="GO:0003700">
    <property type="term" value="F:DNA-binding transcription factor activity"/>
    <property type="evidence" value="ECO:0007669"/>
    <property type="project" value="InterPro"/>
</dbReference>
<keyword evidence="13" id="KW-1185">Reference proteome</keyword>
<dbReference type="PANTHER" id="PTHR31657:SF73">
    <property type="entry name" value="OS02G0752800 PROTEIN"/>
    <property type="match status" value="1"/>
</dbReference>
<dbReference type="InterPro" id="IPR001471">
    <property type="entry name" value="AP2/ERF_dom"/>
</dbReference>
<keyword evidence="2" id="KW-0936">Ethylene signaling pathway</keyword>
<dbReference type="InterPro" id="IPR016177">
    <property type="entry name" value="DNA-bd_dom_sf"/>
</dbReference>
<dbReference type="GO" id="GO:0043565">
    <property type="term" value="F:sequence-specific DNA binding"/>
    <property type="evidence" value="ECO:0000318"/>
    <property type="project" value="GO_Central"/>
</dbReference>
<dbReference type="InParanoid" id="A0A804JXW2"/>
<comment type="similarity">
    <text evidence="8">Belongs to the AP2/ERF transcription factor family. ERF subfamily.</text>
</comment>
<comment type="subcellular location">
    <subcellularLocation>
        <location evidence="1">Nucleus</location>
    </subcellularLocation>
</comment>
<evidence type="ECO:0000313" key="11">
    <source>
        <dbReference type="EMBL" id="CAG1857250.1"/>
    </source>
</evidence>
<evidence type="ECO:0000256" key="6">
    <source>
        <dbReference type="ARBA" id="ARBA00023163"/>
    </source>
</evidence>
<evidence type="ECO:0000256" key="1">
    <source>
        <dbReference type="ARBA" id="ARBA00004123"/>
    </source>
</evidence>
<evidence type="ECO:0000256" key="3">
    <source>
        <dbReference type="ARBA" id="ARBA00023015"/>
    </source>
</evidence>
<dbReference type="CDD" id="cd00018">
    <property type="entry name" value="AP2"/>
    <property type="match status" value="1"/>
</dbReference>
<dbReference type="FunFam" id="3.30.730.10:FF:000001">
    <property type="entry name" value="Ethylene-responsive transcription factor 2"/>
    <property type="match status" value="1"/>
</dbReference>
<feature type="region of interest" description="Disordered" evidence="9">
    <location>
        <begin position="32"/>
        <end position="53"/>
    </location>
</feature>
<evidence type="ECO:0000256" key="4">
    <source>
        <dbReference type="ARBA" id="ARBA00023125"/>
    </source>
</evidence>
<evidence type="ECO:0000313" key="13">
    <source>
        <dbReference type="Proteomes" id="UP000012960"/>
    </source>
</evidence>
<feature type="compositionally biased region" description="Low complexity" evidence="9">
    <location>
        <begin position="327"/>
        <end position="336"/>
    </location>
</feature>
<keyword evidence="3" id="KW-0805">Transcription regulation</keyword>
<dbReference type="Gene3D" id="3.30.730.10">
    <property type="entry name" value="AP2/ERF domain"/>
    <property type="match status" value="1"/>
</dbReference>
<dbReference type="FunCoup" id="A0A804JXW2">
    <property type="interactions" value="2506"/>
</dbReference>
<dbReference type="SMART" id="SM00380">
    <property type="entry name" value="AP2"/>
    <property type="match status" value="1"/>
</dbReference>
<name>A0A804JXW2_MUSAM</name>
<evidence type="ECO:0000259" key="10">
    <source>
        <dbReference type="PROSITE" id="PS51032"/>
    </source>
</evidence>
<reference evidence="12" key="2">
    <citation type="submission" date="2021-05" db="UniProtKB">
        <authorList>
            <consortium name="EnsemblPlants"/>
        </authorList>
    </citation>
    <scope>IDENTIFICATION</scope>
    <source>
        <strain evidence="12">subsp. malaccensis</strain>
    </source>
</reference>
<dbReference type="InterPro" id="IPR036955">
    <property type="entry name" value="AP2/ERF_dom_sf"/>
</dbReference>
<dbReference type="OrthoDB" id="10038011at2759"/>
<evidence type="ECO:0000256" key="5">
    <source>
        <dbReference type="ARBA" id="ARBA00023159"/>
    </source>
</evidence>
<gene>
    <name evidence="11" type="ORF">GSMUA_33880.1</name>
</gene>
<dbReference type="GO" id="GO:0005634">
    <property type="term" value="C:nucleus"/>
    <property type="evidence" value="ECO:0000318"/>
    <property type="project" value="GO_Central"/>
</dbReference>
<dbReference type="SUPFAM" id="SSF54171">
    <property type="entry name" value="DNA-binding domain"/>
    <property type="match status" value="1"/>
</dbReference>
<dbReference type="GO" id="GO:0009873">
    <property type="term" value="P:ethylene-activated signaling pathway"/>
    <property type="evidence" value="ECO:0007669"/>
    <property type="project" value="UniProtKB-KW"/>
</dbReference>
<dbReference type="EnsemblPlants" id="Ma07_t20590.1">
    <property type="protein sequence ID" value="Ma07_p20590.1"/>
    <property type="gene ID" value="Ma07_g20590"/>
</dbReference>
<keyword evidence="6" id="KW-0804">Transcription</keyword>
<dbReference type="AlphaFoldDB" id="A0A804JXW2"/>
<dbReference type="InterPro" id="IPR051758">
    <property type="entry name" value="ERF/AP2-like"/>
</dbReference>
<evidence type="ECO:0000256" key="2">
    <source>
        <dbReference type="ARBA" id="ARBA00022745"/>
    </source>
</evidence>
<dbReference type="Proteomes" id="UP000012960">
    <property type="component" value="Unplaced"/>
</dbReference>
<dbReference type="GO" id="GO:0000976">
    <property type="term" value="F:transcription cis-regulatory region binding"/>
    <property type="evidence" value="ECO:0007669"/>
    <property type="project" value="UniProtKB-ARBA"/>
</dbReference>